<dbReference type="Gene3D" id="3.50.50.60">
    <property type="entry name" value="FAD/NAD(P)-binding domain"/>
    <property type="match status" value="1"/>
</dbReference>
<feature type="domain" description="Glucose-methanol-choline oxidoreductase N-terminal" evidence="8">
    <location>
        <begin position="239"/>
        <end position="253"/>
    </location>
</feature>
<dbReference type="EMBL" id="FNDN01000006">
    <property type="protein sequence ID" value="SDI31775.1"/>
    <property type="molecule type" value="Genomic_DNA"/>
</dbReference>
<evidence type="ECO:0000259" key="8">
    <source>
        <dbReference type="PROSITE" id="PS00624"/>
    </source>
</evidence>
<feature type="domain" description="Glucose-methanol-choline oxidoreductase N-terminal" evidence="7">
    <location>
        <begin position="70"/>
        <end position="93"/>
    </location>
</feature>
<protein>
    <submittedName>
        <fullName evidence="9">Choline dehydrogenase</fullName>
    </submittedName>
</protein>
<dbReference type="PROSITE" id="PS00623">
    <property type="entry name" value="GMC_OXRED_1"/>
    <property type="match status" value="1"/>
</dbReference>
<dbReference type="Pfam" id="PF05199">
    <property type="entry name" value="GMC_oxred_C"/>
    <property type="match status" value="1"/>
</dbReference>
<organism evidence="9 10">
    <name type="scientific">Rhodococcus triatomae</name>
    <dbReference type="NCBI Taxonomy" id="300028"/>
    <lineage>
        <taxon>Bacteria</taxon>
        <taxon>Bacillati</taxon>
        <taxon>Actinomycetota</taxon>
        <taxon>Actinomycetes</taxon>
        <taxon>Mycobacteriales</taxon>
        <taxon>Nocardiaceae</taxon>
        <taxon>Rhodococcus</taxon>
    </lineage>
</organism>
<evidence type="ECO:0000256" key="3">
    <source>
        <dbReference type="ARBA" id="ARBA00022630"/>
    </source>
</evidence>
<keyword evidence="3 6" id="KW-0285">Flavoprotein</keyword>
<evidence type="ECO:0000313" key="9">
    <source>
        <dbReference type="EMBL" id="SDI31775.1"/>
    </source>
</evidence>
<comment type="cofactor">
    <cofactor evidence="1 5">
        <name>FAD</name>
        <dbReference type="ChEBI" id="CHEBI:57692"/>
    </cofactor>
</comment>
<evidence type="ECO:0000256" key="5">
    <source>
        <dbReference type="PIRSR" id="PIRSR000137-2"/>
    </source>
</evidence>
<feature type="binding site" evidence="5">
    <location>
        <position position="205"/>
    </location>
    <ligand>
        <name>FAD</name>
        <dbReference type="ChEBI" id="CHEBI:57692"/>
    </ligand>
</feature>
<dbReference type="GO" id="GO:0050660">
    <property type="term" value="F:flavin adenine dinucleotide binding"/>
    <property type="evidence" value="ECO:0007669"/>
    <property type="project" value="InterPro"/>
</dbReference>
<dbReference type="PROSITE" id="PS00624">
    <property type="entry name" value="GMC_OXRED_2"/>
    <property type="match status" value="1"/>
</dbReference>
<accession>A0A1G8JKR0</accession>
<dbReference type="InterPro" id="IPR023978">
    <property type="entry name" value="GMC_oxidoreductase_bact"/>
</dbReference>
<dbReference type="NCBIfam" id="TIGR03970">
    <property type="entry name" value="Rv0697"/>
    <property type="match status" value="1"/>
</dbReference>
<gene>
    <name evidence="9" type="ORF">SAMN05444695_106216</name>
</gene>
<evidence type="ECO:0000256" key="2">
    <source>
        <dbReference type="ARBA" id="ARBA00010790"/>
    </source>
</evidence>
<dbReference type="Proteomes" id="UP000183263">
    <property type="component" value="Unassembled WGS sequence"/>
</dbReference>
<dbReference type="PIRSF" id="PIRSF000137">
    <property type="entry name" value="Alcohol_oxidase"/>
    <property type="match status" value="1"/>
</dbReference>
<dbReference type="PANTHER" id="PTHR11552">
    <property type="entry name" value="GLUCOSE-METHANOL-CHOLINE GMC OXIDOREDUCTASE"/>
    <property type="match status" value="1"/>
</dbReference>
<dbReference type="InterPro" id="IPR036188">
    <property type="entry name" value="FAD/NAD-bd_sf"/>
</dbReference>
<evidence type="ECO:0000256" key="4">
    <source>
        <dbReference type="ARBA" id="ARBA00022827"/>
    </source>
</evidence>
<dbReference type="SUPFAM" id="SSF54373">
    <property type="entry name" value="FAD-linked reductases, C-terminal domain"/>
    <property type="match status" value="1"/>
</dbReference>
<dbReference type="GO" id="GO:0016614">
    <property type="term" value="F:oxidoreductase activity, acting on CH-OH group of donors"/>
    <property type="evidence" value="ECO:0007669"/>
    <property type="project" value="InterPro"/>
</dbReference>
<feature type="binding site" evidence="5">
    <location>
        <position position="72"/>
    </location>
    <ligand>
        <name>FAD</name>
        <dbReference type="ChEBI" id="CHEBI:57692"/>
    </ligand>
</feature>
<dbReference type="PANTHER" id="PTHR11552:SF147">
    <property type="entry name" value="CHOLINE DEHYDROGENASE, MITOCHONDRIAL"/>
    <property type="match status" value="1"/>
</dbReference>
<dbReference type="InterPro" id="IPR012132">
    <property type="entry name" value="GMC_OxRdtase"/>
</dbReference>
<proteinExistence type="inferred from homology"/>
<evidence type="ECO:0000256" key="1">
    <source>
        <dbReference type="ARBA" id="ARBA00001974"/>
    </source>
</evidence>
<reference evidence="9 10" key="1">
    <citation type="submission" date="2016-10" db="EMBL/GenBank/DDBJ databases">
        <authorList>
            <person name="de Groot N.N."/>
        </authorList>
    </citation>
    <scope>NUCLEOTIDE SEQUENCE [LARGE SCALE GENOMIC DNA]</scope>
    <source>
        <strain evidence="9 10">DSM 44892</strain>
    </source>
</reference>
<dbReference type="InterPro" id="IPR000172">
    <property type="entry name" value="GMC_OxRdtase_N"/>
</dbReference>
<evidence type="ECO:0000313" key="10">
    <source>
        <dbReference type="Proteomes" id="UP000183263"/>
    </source>
</evidence>
<evidence type="ECO:0000256" key="6">
    <source>
        <dbReference type="RuleBase" id="RU003968"/>
    </source>
</evidence>
<name>A0A1G8JKR0_9NOCA</name>
<dbReference type="InterPro" id="IPR007867">
    <property type="entry name" value="GMC_OxRtase_C"/>
</dbReference>
<keyword evidence="4 5" id="KW-0274">FAD</keyword>
<dbReference type="Pfam" id="PF00732">
    <property type="entry name" value="GMC_oxred_N"/>
    <property type="match status" value="1"/>
</dbReference>
<sequence>MGAGSAGCVVAARLSEDPSRTVLVLEAGPAAFDDTRVLDPTRMPVGPGSDLAIDYPVELMSDTRGSVSRGRVVGGSGAVNGAYFVRAPDADFARWPASWSADEVLPWFRFLEHDRDFTGPRHGADGPVPVERRDAERFDGVGAAFADVALAAGFGWIADLNDGGDAGVGPVPLNVASGRRASTAHTHLRPALGRTGLTLRPRALVHRIAFEGNKVRGVVWSEGAGERLVLTNRVVLAAGAVETPALLQRSGVGPVNVLVRQGIPVVADSPNVGRDFTDHPEMLVPFMFPDGRDATDVSAPVVEVVLNVGDCEIRPYTAPFGDLVPGSGVSEWQLGVGLMRADSVGAVEIVSADPSARPSVRYGYLRSGRDRDALGEGMTVAREILSTKQFGGGRPGGGHVASPAARLSTAAHLCGSCRMGTDADSVVDERGRVRGVDGVFVADSSVIPVVPTRGPHATVVMVAERIAAFLAAPAGADTVHL</sequence>
<dbReference type="SUPFAM" id="SSF51905">
    <property type="entry name" value="FAD/NAD(P)-binding domain"/>
    <property type="match status" value="1"/>
</dbReference>
<dbReference type="Gene3D" id="3.30.410.40">
    <property type="match status" value="1"/>
</dbReference>
<comment type="similarity">
    <text evidence="2 6">Belongs to the GMC oxidoreductase family.</text>
</comment>
<evidence type="ECO:0000259" key="7">
    <source>
        <dbReference type="PROSITE" id="PS00623"/>
    </source>
</evidence>
<keyword evidence="10" id="KW-1185">Reference proteome</keyword>
<dbReference type="AlphaFoldDB" id="A0A1G8JKR0"/>